<dbReference type="PANTHER" id="PTHR46796">
    <property type="entry name" value="HTH-TYPE TRANSCRIPTIONAL ACTIVATOR RHAS-RELATED"/>
    <property type="match status" value="1"/>
</dbReference>
<evidence type="ECO:0000313" key="5">
    <source>
        <dbReference type="EMBL" id="MBE1560255.1"/>
    </source>
</evidence>
<evidence type="ECO:0000313" key="6">
    <source>
        <dbReference type="Proteomes" id="UP000661607"/>
    </source>
</evidence>
<gene>
    <name evidence="5" type="ORF">H4W81_003034</name>
</gene>
<dbReference type="Pfam" id="PF12852">
    <property type="entry name" value="Cupin_6"/>
    <property type="match status" value="1"/>
</dbReference>
<dbReference type="Gene3D" id="1.10.10.60">
    <property type="entry name" value="Homeodomain-like"/>
    <property type="match status" value="2"/>
</dbReference>
<feature type="domain" description="HTH araC/xylS-type" evidence="4">
    <location>
        <begin position="209"/>
        <end position="307"/>
    </location>
</feature>
<name>A0ABR9KE33_9ACTN</name>
<reference evidence="5 6" key="1">
    <citation type="submission" date="2020-10" db="EMBL/GenBank/DDBJ databases">
        <title>Sequencing the genomes of 1000 actinobacteria strains.</title>
        <authorList>
            <person name="Klenk H.-P."/>
        </authorList>
    </citation>
    <scope>NUCLEOTIDE SEQUENCE [LARGE SCALE GENOMIC DNA]</scope>
    <source>
        <strain evidence="5 6">DSM 43748</strain>
    </source>
</reference>
<dbReference type="SUPFAM" id="SSF46689">
    <property type="entry name" value="Homeodomain-like"/>
    <property type="match status" value="2"/>
</dbReference>
<dbReference type="InterPro" id="IPR009057">
    <property type="entry name" value="Homeodomain-like_sf"/>
</dbReference>
<evidence type="ECO:0000256" key="2">
    <source>
        <dbReference type="ARBA" id="ARBA00023125"/>
    </source>
</evidence>
<sequence length="312" mass="33753">MEDALSSLLHDVRPAGALFDQSIVRPPWSLRFVEDTPLTLLTMLSGEAWVTPDGGEPVLLRTQDVALVLGPEPYTVADAPSTPPLAVVHDAERCTTPDGQAAEGLAMCGYEGDLDTSTVLLKGTYQVRGSVSRRVLDALPRIALVPAGPDGCPALNMIVGEIRRDKPGRQAVLDRLLDLLLVASLREWFDRPESAAPAWYQAHGDPLVGRALRLIHENPAHPWTVAELARKAGASRATFAQRFAELVGQPPMTYLTEWRLCQACDLLASSDATVEAIAHRVGYSNAYALSVAFKRVLGMRPSEHRAAGRALV</sequence>
<organism evidence="5 6">
    <name type="scientific">Nonomuraea africana</name>
    <dbReference type="NCBI Taxonomy" id="46171"/>
    <lineage>
        <taxon>Bacteria</taxon>
        <taxon>Bacillati</taxon>
        <taxon>Actinomycetota</taxon>
        <taxon>Actinomycetes</taxon>
        <taxon>Streptosporangiales</taxon>
        <taxon>Streptosporangiaceae</taxon>
        <taxon>Nonomuraea</taxon>
    </lineage>
</organism>
<accession>A0ABR9KE33</accession>
<dbReference type="InterPro" id="IPR032783">
    <property type="entry name" value="AraC_lig"/>
</dbReference>
<comment type="caution">
    <text evidence="5">The sequence shown here is derived from an EMBL/GenBank/DDBJ whole genome shotgun (WGS) entry which is preliminary data.</text>
</comment>
<keyword evidence="6" id="KW-1185">Reference proteome</keyword>
<evidence type="ECO:0000259" key="4">
    <source>
        <dbReference type="PROSITE" id="PS01124"/>
    </source>
</evidence>
<evidence type="ECO:0000256" key="3">
    <source>
        <dbReference type="ARBA" id="ARBA00023163"/>
    </source>
</evidence>
<dbReference type="PANTHER" id="PTHR46796:SF13">
    <property type="entry name" value="HTH-TYPE TRANSCRIPTIONAL ACTIVATOR RHAS"/>
    <property type="match status" value="1"/>
</dbReference>
<dbReference type="SMART" id="SM00342">
    <property type="entry name" value="HTH_ARAC"/>
    <property type="match status" value="1"/>
</dbReference>
<dbReference type="Proteomes" id="UP000661607">
    <property type="component" value="Unassembled WGS sequence"/>
</dbReference>
<dbReference type="EMBL" id="JADBEF010000001">
    <property type="protein sequence ID" value="MBE1560255.1"/>
    <property type="molecule type" value="Genomic_DNA"/>
</dbReference>
<dbReference type="InterPro" id="IPR018060">
    <property type="entry name" value="HTH_AraC"/>
</dbReference>
<keyword evidence="2" id="KW-0238">DNA-binding</keyword>
<dbReference type="Pfam" id="PF12833">
    <property type="entry name" value="HTH_18"/>
    <property type="match status" value="1"/>
</dbReference>
<dbReference type="InterPro" id="IPR050204">
    <property type="entry name" value="AraC_XylS_family_regulators"/>
</dbReference>
<evidence type="ECO:0000256" key="1">
    <source>
        <dbReference type="ARBA" id="ARBA00023015"/>
    </source>
</evidence>
<protein>
    <submittedName>
        <fullName evidence="5">AraC-like DNA-binding protein</fullName>
    </submittedName>
</protein>
<keyword evidence="3" id="KW-0804">Transcription</keyword>
<dbReference type="PROSITE" id="PS01124">
    <property type="entry name" value="HTH_ARAC_FAMILY_2"/>
    <property type="match status" value="1"/>
</dbReference>
<proteinExistence type="predicted"/>
<dbReference type="RefSeq" id="WP_318781748.1">
    <property type="nucleotide sequence ID" value="NZ_BAAASY010000029.1"/>
</dbReference>
<keyword evidence="1" id="KW-0805">Transcription regulation</keyword>